<dbReference type="PROSITE" id="PS50011">
    <property type="entry name" value="PROTEIN_KINASE_DOM"/>
    <property type="match status" value="1"/>
</dbReference>
<dbReference type="InterPro" id="IPR017441">
    <property type="entry name" value="Protein_kinase_ATP_BS"/>
</dbReference>
<evidence type="ECO:0000256" key="6">
    <source>
        <dbReference type="ARBA" id="ARBA00022777"/>
    </source>
</evidence>
<evidence type="ECO:0000256" key="7">
    <source>
        <dbReference type="ARBA" id="ARBA00022840"/>
    </source>
</evidence>
<dbReference type="GO" id="GO:0004674">
    <property type="term" value="F:protein serine/threonine kinase activity"/>
    <property type="evidence" value="ECO:0007669"/>
    <property type="project" value="UniProtKB-KW"/>
</dbReference>
<reference evidence="19 20" key="1">
    <citation type="submission" date="2023-11" db="EMBL/GenBank/DDBJ databases">
        <title>Dfirmibasis_genome.</title>
        <authorList>
            <person name="Edelbroek B."/>
            <person name="Kjellin J."/>
            <person name="Jerlstrom-Hultqvist J."/>
            <person name="Soderbom F."/>
        </authorList>
    </citation>
    <scope>NUCLEOTIDE SEQUENCE [LARGE SCALE GENOMIC DNA]</scope>
    <source>
        <strain evidence="19 20">TNS-C-14</strain>
    </source>
</reference>
<dbReference type="Proteomes" id="UP001344447">
    <property type="component" value="Unassembled WGS sequence"/>
</dbReference>
<evidence type="ECO:0000313" key="20">
    <source>
        <dbReference type="Proteomes" id="UP001344447"/>
    </source>
</evidence>
<evidence type="ECO:0000256" key="14">
    <source>
        <dbReference type="PROSITE-ProRule" id="PRU00191"/>
    </source>
</evidence>
<dbReference type="InterPro" id="IPR000719">
    <property type="entry name" value="Prot_kinase_dom"/>
</dbReference>
<protein>
    <recommendedName>
        <fullName evidence="2">non-specific serine/threonine protein kinase</fullName>
        <ecNumber evidence="2">2.7.11.1</ecNumber>
    </recommendedName>
</protein>
<evidence type="ECO:0000256" key="13">
    <source>
        <dbReference type="ARBA" id="ARBA00061341"/>
    </source>
</evidence>
<evidence type="ECO:0000313" key="19">
    <source>
        <dbReference type="EMBL" id="KAK5579651.1"/>
    </source>
</evidence>
<dbReference type="Gene3D" id="1.10.510.10">
    <property type="entry name" value="Transferase(Phosphotransferase) domain 1"/>
    <property type="match status" value="1"/>
</dbReference>
<keyword evidence="5 15" id="KW-0547">Nucleotide-binding</keyword>
<dbReference type="InterPro" id="IPR036860">
    <property type="entry name" value="SH2_dom_sf"/>
</dbReference>
<dbReference type="FunFam" id="3.30.200.20:FF:000659">
    <property type="entry name" value="SH2-protein kinase domain containing protein"/>
    <property type="match status" value="1"/>
</dbReference>
<dbReference type="SUPFAM" id="SSF55550">
    <property type="entry name" value="SH2 domain"/>
    <property type="match status" value="1"/>
</dbReference>
<evidence type="ECO:0000259" key="17">
    <source>
        <dbReference type="PROSITE" id="PS50001"/>
    </source>
</evidence>
<evidence type="ECO:0000256" key="15">
    <source>
        <dbReference type="PROSITE-ProRule" id="PRU10141"/>
    </source>
</evidence>
<feature type="domain" description="SH2" evidence="17">
    <location>
        <begin position="601"/>
        <end position="711"/>
    </location>
</feature>
<organism evidence="19 20">
    <name type="scientific">Dictyostelium firmibasis</name>
    <dbReference type="NCBI Taxonomy" id="79012"/>
    <lineage>
        <taxon>Eukaryota</taxon>
        <taxon>Amoebozoa</taxon>
        <taxon>Evosea</taxon>
        <taxon>Eumycetozoa</taxon>
        <taxon>Dictyostelia</taxon>
        <taxon>Dictyosteliales</taxon>
        <taxon>Dictyosteliaceae</taxon>
        <taxon>Dictyostelium</taxon>
    </lineage>
</organism>
<dbReference type="Pfam" id="PF00017">
    <property type="entry name" value="SH2"/>
    <property type="match status" value="1"/>
</dbReference>
<evidence type="ECO:0000256" key="2">
    <source>
        <dbReference type="ARBA" id="ARBA00012513"/>
    </source>
</evidence>
<comment type="subcellular location">
    <subcellularLocation>
        <location evidence="1">Membrane</location>
    </subcellularLocation>
</comment>
<dbReference type="PROSITE" id="PS00108">
    <property type="entry name" value="PROTEIN_KINASE_ST"/>
    <property type="match status" value="1"/>
</dbReference>
<keyword evidence="20" id="KW-1185">Reference proteome</keyword>
<dbReference type="EMBL" id="JAVFKY010000003">
    <property type="protein sequence ID" value="KAK5579651.1"/>
    <property type="molecule type" value="Genomic_DNA"/>
</dbReference>
<evidence type="ECO:0000256" key="5">
    <source>
        <dbReference type="ARBA" id="ARBA00022741"/>
    </source>
</evidence>
<comment type="catalytic activity">
    <reaction evidence="11">
        <text>L-threonyl-[protein] + ATP = O-phospho-L-threonyl-[protein] + ADP + H(+)</text>
        <dbReference type="Rhea" id="RHEA:46608"/>
        <dbReference type="Rhea" id="RHEA-COMP:11060"/>
        <dbReference type="Rhea" id="RHEA-COMP:11605"/>
        <dbReference type="ChEBI" id="CHEBI:15378"/>
        <dbReference type="ChEBI" id="CHEBI:30013"/>
        <dbReference type="ChEBI" id="CHEBI:30616"/>
        <dbReference type="ChEBI" id="CHEBI:61977"/>
        <dbReference type="ChEBI" id="CHEBI:456216"/>
        <dbReference type="EC" id="2.7.11.1"/>
    </reaction>
</comment>
<dbReference type="InterPro" id="IPR051681">
    <property type="entry name" value="Ser/Thr_Kinases-Pseudokinases"/>
</dbReference>
<evidence type="ECO:0000256" key="3">
    <source>
        <dbReference type="ARBA" id="ARBA00022527"/>
    </source>
</evidence>
<feature type="region of interest" description="Disordered" evidence="16">
    <location>
        <begin position="144"/>
        <end position="238"/>
    </location>
</feature>
<proteinExistence type="inferred from homology"/>
<evidence type="ECO:0000256" key="1">
    <source>
        <dbReference type="ARBA" id="ARBA00004370"/>
    </source>
</evidence>
<dbReference type="Gene3D" id="3.30.505.10">
    <property type="entry name" value="SH2 domain"/>
    <property type="match status" value="1"/>
</dbReference>
<accession>A0AAN7YV24</accession>
<dbReference type="SMART" id="SM00220">
    <property type="entry name" value="S_TKc"/>
    <property type="match status" value="1"/>
</dbReference>
<feature type="compositionally biased region" description="Low complexity" evidence="16">
    <location>
        <begin position="156"/>
        <end position="214"/>
    </location>
</feature>
<dbReference type="InterPro" id="IPR008271">
    <property type="entry name" value="Ser/Thr_kinase_AS"/>
</dbReference>
<keyword evidence="3" id="KW-0723">Serine/threonine-protein kinase</keyword>
<evidence type="ECO:0000256" key="11">
    <source>
        <dbReference type="ARBA" id="ARBA00047899"/>
    </source>
</evidence>
<feature type="domain" description="Protein kinase" evidence="18">
    <location>
        <begin position="241"/>
        <end position="499"/>
    </location>
</feature>
<evidence type="ECO:0000259" key="18">
    <source>
        <dbReference type="PROSITE" id="PS50011"/>
    </source>
</evidence>
<dbReference type="SUPFAM" id="SSF81995">
    <property type="entry name" value="beta-sandwich domain of Sec23/24"/>
    <property type="match status" value="1"/>
</dbReference>
<comment type="caution">
    <text evidence="19">The sequence shown here is derived from an EMBL/GenBank/DDBJ whole genome shotgun (WGS) entry which is preliminary data.</text>
</comment>
<dbReference type="CDD" id="cd13999">
    <property type="entry name" value="STKc_MAP3K-like"/>
    <property type="match status" value="1"/>
</dbReference>
<dbReference type="PANTHER" id="PTHR44329">
    <property type="entry name" value="SERINE/THREONINE-PROTEIN KINASE TNNI3K-RELATED"/>
    <property type="match status" value="1"/>
</dbReference>
<dbReference type="EC" id="2.7.11.1" evidence="2"/>
<feature type="binding site" evidence="15">
    <location>
        <position position="272"/>
    </location>
    <ligand>
        <name>ATP</name>
        <dbReference type="ChEBI" id="CHEBI:30616"/>
    </ligand>
</feature>
<dbReference type="SMART" id="SM00252">
    <property type="entry name" value="SH2"/>
    <property type="match status" value="1"/>
</dbReference>
<name>A0AAN7YV24_9MYCE</name>
<keyword evidence="9" id="KW-0829">Tyrosine-protein kinase</keyword>
<evidence type="ECO:0000256" key="8">
    <source>
        <dbReference type="ARBA" id="ARBA00023136"/>
    </source>
</evidence>
<dbReference type="InterPro" id="IPR000980">
    <property type="entry name" value="SH2"/>
</dbReference>
<keyword evidence="6" id="KW-0418">Kinase</keyword>
<sequence length="714" mass="81083">MDINLIKQYINSILPNDKESLIQYYSQLKQILNVLSDKEQQQLLNNNGNNNSEQQLLIENNYRVIGSIEEKMKSIEHLFNNLDVSDNTNTNNNNINNNNGTSPVFISLDNQNTVNANNNQNTNNLLPTVILENNANKTTAEIILPDHNNNSSNNTPQSQEPQPQPPQSQQQQQPQSQQQQQPQQQPQPQPQQITVEEQIQRQQQQSQASIQQAIANMGEKKRSSSRHSGPPEIPPEEIKFDVKTDLLGGGAYGKVYKATCRGKKVAVKVPKKQTLSESELKSFKNEVEIMKQIFHPNVVLCLGACTKPGKVMIVSELMQTDLEKLIHSPEVTPPPLYERMKMCLDAALGINWLHGICNIIHRDLKLANLMISKDKTVKIGDFGFSQVIKTGTTLSDQKGPKGTALYMAPEVMMKHEFNEKADVYSFGLILYEMATCEELFPEYSEIDPFYDAICNKKLRPPIPDSFPKSLKTLIQKCWDHDPNKRPSFSEVTQRMNEVLTDTAISGIDAAMFWKYNFIKPESESVPWNEFAYKLSSVVNLPTQVLAPLAQLFVSQSYEEEIGGVVSMERFDLMNKWFGNFFNSKFGPAILGEMNELLKKRWFHFDISRDISEKRLRGRPENTFLLRLSANDPIKTPFTISKTKGSKPTHKRVAREDAQPHETNQFPMGYKFIVPLDGNELVFSSITQMVEQLHKIGNLSIPCPITEIKVPYLTD</sequence>
<evidence type="ECO:0000256" key="4">
    <source>
        <dbReference type="ARBA" id="ARBA00022679"/>
    </source>
</evidence>
<dbReference type="InterPro" id="IPR001245">
    <property type="entry name" value="Ser-Thr/Tyr_kinase_cat_dom"/>
</dbReference>
<keyword evidence="4" id="KW-0808">Transferase</keyword>
<gene>
    <name evidence="19" type="ORF">RB653_009336</name>
</gene>
<dbReference type="GO" id="GO:0005524">
    <property type="term" value="F:ATP binding"/>
    <property type="evidence" value="ECO:0007669"/>
    <property type="project" value="UniProtKB-UniRule"/>
</dbReference>
<dbReference type="PROSITE" id="PS50001">
    <property type="entry name" value="SH2"/>
    <property type="match status" value="1"/>
</dbReference>
<keyword evidence="7 15" id="KW-0067">ATP-binding</keyword>
<dbReference type="Gene3D" id="3.30.200.20">
    <property type="entry name" value="Phosphorylase Kinase, domain 1"/>
    <property type="match status" value="1"/>
</dbReference>
<dbReference type="CDD" id="cd10357">
    <property type="entry name" value="SH2_ShkD_ShkE"/>
    <property type="match status" value="1"/>
</dbReference>
<dbReference type="InterPro" id="IPR011009">
    <property type="entry name" value="Kinase-like_dom_sf"/>
</dbReference>
<comment type="function">
    <text evidence="10">Required for proper chemotaxis and phagocytosis; proper spatiotemporal control of F-actin levels in chemotaxing cells. Negative regulator of the PI3K (phosphatidylinositol 3 kinase) pathway. Predominantly phosphorylates serines and threonines and tyrosines at a lower level.</text>
</comment>
<dbReference type="AlphaFoldDB" id="A0AAN7YV24"/>
<evidence type="ECO:0000256" key="16">
    <source>
        <dbReference type="SAM" id="MobiDB-lite"/>
    </source>
</evidence>
<evidence type="ECO:0000256" key="9">
    <source>
        <dbReference type="ARBA" id="ARBA00023137"/>
    </source>
</evidence>
<dbReference type="InterPro" id="IPR035845">
    <property type="entry name" value="ShkD/ShkE_SH2"/>
</dbReference>
<dbReference type="FunFam" id="1.10.510.10:FF:000476">
    <property type="entry name" value="PAS domain-containing protein tyrosine kinase family protein"/>
    <property type="match status" value="1"/>
</dbReference>
<evidence type="ECO:0000256" key="12">
    <source>
        <dbReference type="ARBA" id="ARBA00048679"/>
    </source>
</evidence>
<dbReference type="Pfam" id="PF07714">
    <property type="entry name" value="PK_Tyr_Ser-Thr"/>
    <property type="match status" value="1"/>
</dbReference>
<dbReference type="PROSITE" id="PS00107">
    <property type="entry name" value="PROTEIN_KINASE_ATP"/>
    <property type="match status" value="1"/>
</dbReference>
<keyword evidence="8" id="KW-0472">Membrane</keyword>
<dbReference type="FunFam" id="3.30.505.10:FF:000138">
    <property type="entry name" value="Dual specificity protein kinase shkE"/>
    <property type="match status" value="1"/>
</dbReference>
<dbReference type="GO" id="GO:0016020">
    <property type="term" value="C:membrane"/>
    <property type="evidence" value="ECO:0007669"/>
    <property type="project" value="UniProtKB-SubCell"/>
</dbReference>
<dbReference type="GO" id="GO:0004713">
    <property type="term" value="F:protein tyrosine kinase activity"/>
    <property type="evidence" value="ECO:0007669"/>
    <property type="project" value="UniProtKB-KW"/>
</dbReference>
<dbReference type="PANTHER" id="PTHR44329:SF28">
    <property type="entry name" value="DUAL SPECIFICITY PROTEIN KINASE SHKE"/>
    <property type="match status" value="1"/>
</dbReference>
<dbReference type="SUPFAM" id="SSF56112">
    <property type="entry name" value="Protein kinase-like (PK-like)"/>
    <property type="match status" value="1"/>
</dbReference>
<evidence type="ECO:0000256" key="10">
    <source>
        <dbReference type="ARBA" id="ARBA00025089"/>
    </source>
</evidence>
<comment type="similarity">
    <text evidence="13">Belongs to the protein kinase superfamily. TKL Ser/Thr protein kinase family. SH2 domain-containing protein kinase subfamily.</text>
</comment>
<comment type="catalytic activity">
    <reaction evidence="12">
        <text>L-seryl-[protein] + ATP = O-phospho-L-seryl-[protein] + ADP + H(+)</text>
        <dbReference type="Rhea" id="RHEA:17989"/>
        <dbReference type="Rhea" id="RHEA-COMP:9863"/>
        <dbReference type="Rhea" id="RHEA-COMP:11604"/>
        <dbReference type="ChEBI" id="CHEBI:15378"/>
        <dbReference type="ChEBI" id="CHEBI:29999"/>
        <dbReference type="ChEBI" id="CHEBI:30616"/>
        <dbReference type="ChEBI" id="CHEBI:83421"/>
        <dbReference type="ChEBI" id="CHEBI:456216"/>
        <dbReference type="EC" id="2.7.11.1"/>
    </reaction>
</comment>
<keyword evidence="14" id="KW-0727">SH2 domain</keyword>